<protein>
    <submittedName>
        <fullName evidence="6">Dihydrodipicolinate synthase family protein</fullName>
    </submittedName>
</protein>
<dbReference type="InterPro" id="IPR002220">
    <property type="entry name" value="DapA-like"/>
</dbReference>
<dbReference type="PANTHER" id="PTHR12128:SF66">
    <property type="entry name" value="4-HYDROXY-2-OXOGLUTARATE ALDOLASE, MITOCHONDRIAL"/>
    <property type="match status" value="1"/>
</dbReference>
<dbReference type="KEGG" id="mlut:JET14_07720"/>
<dbReference type="Proteomes" id="UP000596083">
    <property type="component" value="Chromosome"/>
</dbReference>
<dbReference type="PIRSF" id="PIRSF001365">
    <property type="entry name" value="DHDPS"/>
    <property type="match status" value="1"/>
</dbReference>
<evidence type="ECO:0000256" key="1">
    <source>
        <dbReference type="ARBA" id="ARBA00007592"/>
    </source>
</evidence>
<name>A0A7T7HMN8_9HYPH</name>
<evidence type="ECO:0000313" key="7">
    <source>
        <dbReference type="Proteomes" id="UP000596083"/>
    </source>
</evidence>
<feature type="active site" description="Proton donor/acceptor" evidence="4">
    <location>
        <position position="143"/>
    </location>
</feature>
<organism evidence="6 7">
    <name type="scientific">Martelella lutilitoris</name>
    <dbReference type="NCBI Taxonomy" id="2583532"/>
    <lineage>
        <taxon>Bacteria</taxon>
        <taxon>Pseudomonadati</taxon>
        <taxon>Pseudomonadota</taxon>
        <taxon>Alphaproteobacteria</taxon>
        <taxon>Hyphomicrobiales</taxon>
        <taxon>Aurantimonadaceae</taxon>
        <taxon>Martelella</taxon>
    </lineage>
</organism>
<dbReference type="Pfam" id="PF00701">
    <property type="entry name" value="DHDPS"/>
    <property type="match status" value="1"/>
</dbReference>
<dbReference type="GO" id="GO:0008840">
    <property type="term" value="F:4-hydroxy-tetrahydrodipicolinate synthase activity"/>
    <property type="evidence" value="ECO:0007669"/>
    <property type="project" value="TreeGrafter"/>
</dbReference>
<evidence type="ECO:0000256" key="2">
    <source>
        <dbReference type="ARBA" id="ARBA00023239"/>
    </source>
</evidence>
<dbReference type="Gene3D" id="3.20.20.70">
    <property type="entry name" value="Aldolase class I"/>
    <property type="match status" value="1"/>
</dbReference>
<dbReference type="RefSeq" id="WP_200337504.1">
    <property type="nucleotide sequence ID" value="NZ_CP066786.1"/>
</dbReference>
<dbReference type="SMART" id="SM01130">
    <property type="entry name" value="DHDPS"/>
    <property type="match status" value="1"/>
</dbReference>
<keyword evidence="2 3" id="KW-0456">Lyase</keyword>
<dbReference type="AlphaFoldDB" id="A0A7T7HMN8"/>
<dbReference type="SUPFAM" id="SSF51569">
    <property type="entry name" value="Aldolase"/>
    <property type="match status" value="1"/>
</dbReference>
<accession>A0A7T7HMN8</accession>
<reference evidence="6 7" key="1">
    <citation type="submission" date="2020-12" db="EMBL/GenBank/DDBJ databases">
        <authorList>
            <person name="Zheng R.K."/>
            <person name="Sun C.M."/>
        </authorList>
    </citation>
    <scope>NUCLEOTIDE SEQUENCE [LARGE SCALE GENOMIC DNA]</scope>
    <source>
        <strain evidence="6 7">ZRK001</strain>
    </source>
</reference>
<evidence type="ECO:0000313" key="6">
    <source>
        <dbReference type="EMBL" id="QQM32033.1"/>
    </source>
</evidence>
<evidence type="ECO:0000256" key="4">
    <source>
        <dbReference type="PIRSR" id="PIRSR001365-1"/>
    </source>
</evidence>
<dbReference type="EMBL" id="CP066786">
    <property type="protein sequence ID" value="QQM32033.1"/>
    <property type="molecule type" value="Genomic_DNA"/>
</dbReference>
<dbReference type="CDD" id="cd00408">
    <property type="entry name" value="DHDPS-like"/>
    <property type="match status" value="1"/>
</dbReference>
<gene>
    <name evidence="6" type="ORF">JET14_07720</name>
</gene>
<evidence type="ECO:0000256" key="3">
    <source>
        <dbReference type="PIRNR" id="PIRNR001365"/>
    </source>
</evidence>
<dbReference type="PANTHER" id="PTHR12128">
    <property type="entry name" value="DIHYDRODIPICOLINATE SYNTHASE"/>
    <property type="match status" value="1"/>
</dbReference>
<feature type="active site" description="Schiff-base intermediate with substrate" evidence="4">
    <location>
        <position position="171"/>
    </location>
</feature>
<dbReference type="InterPro" id="IPR013785">
    <property type="entry name" value="Aldolase_TIM"/>
</dbReference>
<sequence length="308" mass="32628">MAGLTASEQIRGVWATVMLDVGADGVPCLESIEAQVEALAAAGVDGIYCNGTTTEFHCQTEDQFVSVASATAVSARRVGLPFQIGASHPMPQGTLLRLAAARALAPLAIQVTLPDWTPMREEEVLRFLKGCASAAEDVALVLYNPPHAKTVLSPDTLAMLTLEVPQLAGLKCAGGDENWYHAMAPVLKRISVFIPGHFYASGTQMGAHGSYSNMACLNPAAAVAWARQCSNDPEGAMDLEKRISAFMGEVIRPLLARGYFGNAVDKAMAVAGGWTRIGAAMMWPFDGVPAADIARIRSAARKLLPEFV</sequence>
<comment type="similarity">
    <text evidence="1 3">Belongs to the DapA family.</text>
</comment>
<evidence type="ECO:0000256" key="5">
    <source>
        <dbReference type="PIRSR" id="PIRSR001365-2"/>
    </source>
</evidence>
<proteinExistence type="inferred from homology"/>
<feature type="binding site" evidence="5">
    <location>
        <position position="53"/>
    </location>
    <ligand>
        <name>pyruvate</name>
        <dbReference type="ChEBI" id="CHEBI:15361"/>
    </ligand>
</feature>